<gene>
    <name evidence="2" type="ORF">METZ01_LOCUS131270</name>
</gene>
<dbReference type="Gene3D" id="3.20.20.70">
    <property type="entry name" value="Aldolase class I"/>
    <property type="match status" value="1"/>
</dbReference>
<dbReference type="SUPFAM" id="SSF51569">
    <property type="entry name" value="Aldolase"/>
    <property type="match status" value="1"/>
</dbReference>
<reference evidence="2" key="1">
    <citation type="submission" date="2018-05" db="EMBL/GenBank/DDBJ databases">
        <authorList>
            <person name="Lanie J.A."/>
            <person name="Ng W.-L."/>
            <person name="Kazmierczak K.M."/>
            <person name="Andrzejewski T.M."/>
            <person name="Davidsen T.M."/>
            <person name="Wayne K.J."/>
            <person name="Tettelin H."/>
            <person name="Glass J.I."/>
            <person name="Rusch D."/>
            <person name="Podicherti R."/>
            <person name="Tsui H.-C.T."/>
            <person name="Winkler M.E."/>
        </authorList>
    </citation>
    <scope>NUCLEOTIDE SEQUENCE</scope>
</reference>
<name>A0A381YMY3_9ZZZZ</name>
<dbReference type="AlphaFoldDB" id="A0A381YMY3"/>
<dbReference type="CDD" id="cd00408">
    <property type="entry name" value="DHDPS-like"/>
    <property type="match status" value="1"/>
</dbReference>
<dbReference type="PANTHER" id="PTHR12128:SF66">
    <property type="entry name" value="4-HYDROXY-2-OXOGLUTARATE ALDOLASE, MITOCHONDRIAL"/>
    <property type="match status" value="1"/>
</dbReference>
<dbReference type="SMART" id="SM01130">
    <property type="entry name" value="DHDPS"/>
    <property type="match status" value="1"/>
</dbReference>
<organism evidence="2">
    <name type="scientific">marine metagenome</name>
    <dbReference type="NCBI Taxonomy" id="408172"/>
    <lineage>
        <taxon>unclassified sequences</taxon>
        <taxon>metagenomes</taxon>
        <taxon>ecological metagenomes</taxon>
    </lineage>
</organism>
<dbReference type="Pfam" id="PF00701">
    <property type="entry name" value="DHDPS"/>
    <property type="match status" value="1"/>
</dbReference>
<sequence>MHLQGVLPILPTPFSDNGSVDEASLRRLIDFELEVGVHGVSILGFMGEAPRLSTTERKQVVGTTVDQAGGSFPTWVGVLAFGAAGAIEQAREAQELGAAGVFVAPIGVQNDQVIYDYYASVADALEIPVAIHDFPESFQTSLSAELIARMANEIDGVSYIKLEDYPVLSKMSRIQKLAPGSIGIFGGLGGVYFLEELQRGSRGIMTGFAFPEVLLEVYETFRGGDPERAAAIFDHYIPLIRYEFQPKIGLAYRKFIYHRRGVIESTFIRPPGMQIDDYTSAELASIIERVGFSLDITGVQRVELPQPEPFRRSPPA</sequence>
<keyword evidence="1" id="KW-0456">Lyase</keyword>
<dbReference type="PANTHER" id="PTHR12128">
    <property type="entry name" value="DIHYDRODIPICOLINATE SYNTHASE"/>
    <property type="match status" value="1"/>
</dbReference>
<proteinExistence type="predicted"/>
<evidence type="ECO:0000313" key="2">
    <source>
        <dbReference type="EMBL" id="SVA78416.1"/>
    </source>
</evidence>
<dbReference type="EMBL" id="UINC01018630">
    <property type="protein sequence ID" value="SVA78416.1"/>
    <property type="molecule type" value="Genomic_DNA"/>
</dbReference>
<accession>A0A381YMY3</accession>
<protein>
    <recommendedName>
        <fullName evidence="3">Dihydrodipicolinate synthase family protein</fullName>
    </recommendedName>
</protein>
<dbReference type="GO" id="GO:0008840">
    <property type="term" value="F:4-hydroxy-tetrahydrodipicolinate synthase activity"/>
    <property type="evidence" value="ECO:0007669"/>
    <property type="project" value="TreeGrafter"/>
</dbReference>
<dbReference type="InterPro" id="IPR013785">
    <property type="entry name" value="Aldolase_TIM"/>
</dbReference>
<dbReference type="InterPro" id="IPR002220">
    <property type="entry name" value="DapA-like"/>
</dbReference>
<evidence type="ECO:0000256" key="1">
    <source>
        <dbReference type="ARBA" id="ARBA00023239"/>
    </source>
</evidence>
<dbReference type="PIRSF" id="PIRSF001365">
    <property type="entry name" value="DHDPS"/>
    <property type="match status" value="1"/>
</dbReference>
<evidence type="ECO:0008006" key="3">
    <source>
        <dbReference type="Google" id="ProtNLM"/>
    </source>
</evidence>
<dbReference type="GO" id="GO:0005829">
    <property type="term" value="C:cytosol"/>
    <property type="evidence" value="ECO:0007669"/>
    <property type="project" value="TreeGrafter"/>
</dbReference>